<accession>A0AAV8A247</accession>
<proteinExistence type="predicted"/>
<evidence type="ECO:0000313" key="1">
    <source>
        <dbReference type="EMBL" id="KAJ3448242.1"/>
    </source>
</evidence>
<organism evidence="1 2">
    <name type="scientific">Anaeramoeba flamelloides</name>
    <dbReference type="NCBI Taxonomy" id="1746091"/>
    <lineage>
        <taxon>Eukaryota</taxon>
        <taxon>Metamonada</taxon>
        <taxon>Anaeramoebidae</taxon>
        <taxon>Anaeramoeba</taxon>
    </lineage>
</organism>
<name>A0AAV8A247_9EUKA</name>
<sequence>MNTPNEDPNYKLQLCLALLNLGTRGCMEKEMNKSIKNFPNTHHKFCTPNFENLYKQANLLLSQRQMKPKVIGLIEEKDQIERKKQTIVEQNVSDKNLSEFLNQKPKPSWSQRIELIYLYRPSYVLGWRKGLSSILKMKNKDLLPAKIIIDKKILSKVAKFSCKTNCKKEYTKCYKSTSRGIEEYLKRYEYHRQTKYERKKLVFVLSKN</sequence>
<dbReference type="AlphaFoldDB" id="A0AAV8A247"/>
<comment type="caution">
    <text evidence="1">The sequence shown here is derived from an EMBL/GenBank/DDBJ whole genome shotgun (WGS) entry which is preliminary data.</text>
</comment>
<reference evidence="1" key="1">
    <citation type="submission" date="2022-08" db="EMBL/GenBank/DDBJ databases">
        <title>Novel sulphate-reducing endosymbionts in the free-living metamonad Anaeramoeba.</title>
        <authorList>
            <person name="Jerlstrom-Hultqvist J."/>
            <person name="Cepicka I."/>
            <person name="Gallot-Lavallee L."/>
            <person name="Salas-Leiva D."/>
            <person name="Curtis B.A."/>
            <person name="Zahonova K."/>
            <person name="Pipaliya S."/>
            <person name="Dacks J."/>
            <person name="Roger A.J."/>
        </authorList>
    </citation>
    <scope>NUCLEOTIDE SEQUENCE</scope>
    <source>
        <strain evidence="1">Busselton2</strain>
    </source>
</reference>
<dbReference type="Proteomes" id="UP001146793">
    <property type="component" value="Unassembled WGS sequence"/>
</dbReference>
<dbReference type="EMBL" id="JANTQA010000015">
    <property type="protein sequence ID" value="KAJ3448242.1"/>
    <property type="molecule type" value="Genomic_DNA"/>
</dbReference>
<gene>
    <name evidence="1" type="ORF">M0812_00720</name>
</gene>
<evidence type="ECO:0000313" key="2">
    <source>
        <dbReference type="Proteomes" id="UP001146793"/>
    </source>
</evidence>
<protein>
    <submittedName>
        <fullName evidence="1">Uncharacterized protein</fullName>
    </submittedName>
</protein>